<dbReference type="Gramene" id="rna11798">
    <property type="protein sequence ID" value="RHN75571.1"/>
    <property type="gene ID" value="gene11798"/>
</dbReference>
<comment type="caution">
    <text evidence="1">The sequence shown here is derived from an EMBL/GenBank/DDBJ whole genome shotgun (WGS) entry which is preliminary data.</text>
</comment>
<dbReference type="EMBL" id="PSQE01000002">
    <property type="protein sequence ID" value="RHN75571.1"/>
    <property type="molecule type" value="Genomic_DNA"/>
</dbReference>
<reference evidence="2" key="1">
    <citation type="journal article" date="2018" name="Nat. Plants">
        <title>Whole-genome landscape of Medicago truncatula symbiotic genes.</title>
        <authorList>
            <person name="Pecrix Y."/>
            <person name="Staton S.E."/>
            <person name="Sallet E."/>
            <person name="Lelandais-Briere C."/>
            <person name="Moreau S."/>
            <person name="Carrere S."/>
            <person name="Blein T."/>
            <person name="Jardinaud M.F."/>
            <person name="Latrasse D."/>
            <person name="Zouine M."/>
            <person name="Zahm M."/>
            <person name="Kreplak J."/>
            <person name="Mayjonade B."/>
            <person name="Satge C."/>
            <person name="Perez M."/>
            <person name="Cauet S."/>
            <person name="Marande W."/>
            <person name="Chantry-Darmon C."/>
            <person name="Lopez-Roques C."/>
            <person name="Bouchez O."/>
            <person name="Berard A."/>
            <person name="Debelle F."/>
            <person name="Munos S."/>
            <person name="Bendahmane A."/>
            <person name="Berges H."/>
            <person name="Niebel A."/>
            <person name="Buitink J."/>
            <person name="Frugier F."/>
            <person name="Benhamed M."/>
            <person name="Crespi M."/>
            <person name="Gouzy J."/>
            <person name="Gamas P."/>
        </authorList>
    </citation>
    <scope>NUCLEOTIDE SEQUENCE [LARGE SCALE GENOMIC DNA]</scope>
    <source>
        <strain evidence="2">cv. Jemalong A17</strain>
    </source>
</reference>
<protein>
    <submittedName>
        <fullName evidence="1">Uncharacterized protein</fullName>
    </submittedName>
</protein>
<organism evidence="1 2">
    <name type="scientific">Medicago truncatula</name>
    <name type="common">Barrel medic</name>
    <name type="synonym">Medicago tribuloides</name>
    <dbReference type="NCBI Taxonomy" id="3880"/>
    <lineage>
        <taxon>Eukaryota</taxon>
        <taxon>Viridiplantae</taxon>
        <taxon>Streptophyta</taxon>
        <taxon>Embryophyta</taxon>
        <taxon>Tracheophyta</taxon>
        <taxon>Spermatophyta</taxon>
        <taxon>Magnoliopsida</taxon>
        <taxon>eudicotyledons</taxon>
        <taxon>Gunneridae</taxon>
        <taxon>Pentapetalae</taxon>
        <taxon>rosids</taxon>
        <taxon>fabids</taxon>
        <taxon>Fabales</taxon>
        <taxon>Fabaceae</taxon>
        <taxon>Papilionoideae</taxon>
        <taxon>50 kb inversion clade</taxon>
        <taxon>NPAAA clade</taxon>
        <taxon>Hologalegina</taxon>
        <taxon>IRL clade</taxon>
        <taxon>Trifolieae</taxon>
        <taxon>Medicago</taxon>
    </lineage>
</organism>
<dbReference type="AlphaFoldDB" id="A0A396JFU7"/>
<dbReference type="Proteomes" id="UP000265566">
    <property type="component" value="Chromosome 2"/>
</dbReference>
<name>A0A396JFU7_MEDTR</name>
<proteinExistence type="predicted"/>
<evidence type="ECO:0000313" key="2">
    <source>
        <dbReference type="Proteomes" id="UP000265566"/>
    </source>
</evidence>
<gene>
    <name evidence="1" type="ORF">MtrunA17_Chr2g0322701</name>
</gene>
<sequence length="69" mass="8178">MQLCKISCRVSLLAHLQVLKFRFFHNHHLHKWQLLASIYKNQQCLQLHTSENSRCAWFGQNTEIAEKIG</sequence>
<evidence type="ECO:0000313" key="1">
    <source>
        <dbReference type="EMBL" id="RHN75571.1"/>
    </source>
</evidence>
<accession>A0A396JFU7</accession>